<dbReference type="EMBL" id="DAKRPA010000324">
    <property type="protein sequence ID" value="DAZ93328.1"/>
    <property type="molecule type" value="Genomic_DNA"/>
</dbReference>
<sequence>MTQVLASTASPSQLCCSKDLLAPLVLEAHRLGQHAAKTESHGATAPRKLFQLLRAKDGAGISTELRGMEFGDMTWEFAGPVSQTLEIELQDLEERLQASFGENEQQSAAIMVISTSGTEACVIWEAKAHIKRLVYVCPGRVKVVKSTTELLKKILEEMPTLNAPGAGFALWTLFAKRPKSPAEPLLQASALEVQRKHRKSEETRVVITDVRRSPTPSIFAFGHVVKIEPAGPDEQDVRCNVDNQEVGIPSPSPGDAIPLTNAIESVQSVPHPAEALADESVLGDPVPASRYRSQAQLAHVSASLSGWKAAQDTADVTSEKRDDSDDDDEKSALEAWGNTRFQKQPSADSDGLILSHEKLTIPFNHLGRVPMRPERRKHSLQKDPDDCSSAIKPDFRDQATSLAQPSKNPNELGSSPHSTFVMIDLHEPAQHSSKKTRSPTRQEKLHNLRQKKIQQLQQRRNKELAAATEPTATSGGVYPSVTKPKADLHPTSTMIAPLAKARRPSNRKLIQNAIEYTVLAGVSVEKERAAALQALAESTCDNFILLLKSSREMKFRGLYEFHADSDRVVRVYSLSVKCPQELTPDSISQFFRYNSGKKEFLPVDTRSFTVKTDACALLDQLVFKNTARSQLRHLL</sequence>
<dbReference type="SUPFAM" id="SSF50346">
    <property type="entry name" value="PRC-barrel domain"/>
    <property type="match status" value="1"/>
</dbReference>
<dbReference type="InterPro" id="IPR011033">
    <property type="entry name" value="PRC_barrel-like_sf"/>
</dbReference>
<evidence type="ECO:0000313" key="4">
    <source>
        <dbReference type="EMBL" id="DAZ93328.1"/>
    </source>
</evidence>
<feature type="region of interest" description="Disordered" evidence="2">
    <location>
        <begin position="365"/>
        <end position="392"/>
    </location>
</feature>
<reference evidence="4" key="1">
    <citation type="submission" date="2022-11" db="EMBL/GenBank/DDBJ databases">
        <authorList>
            <person name="Morgan W.R."/>
            <person name="Tartar A."/>
        </authorList>
    </citation>
    <scope>NUCLEOTIDE SEQUENCE</scope>
    <source>
        <strain evidence="4">ARSEF 373</strain>
    </source>
</reference>
<dbReference type="Proteomes" id="UP001146120">
    <property type="component" value="Unassembled WGS sequence"/>
</dbReference>
<dbReference type="InterPro" id="IPR014797">
    <property type="entry name" value="CKK_CAMSAP"/>
</dbReference>
<reference evidence="4" key="2">
    <citation type="journal article" date="2023" name="Microbiol Resour">
        <title>Decontamination and Annotation of the Draft Genome Sequence of the Oomycete Lagenidium giganteum ARSEF 373.</title>
        <authorList>
            <person name="Morgan W.R."/>
            <person name="Tartar A."/>
        </authorList>
    </citation>
    <scope>NUCLEOTIDE SEQUENCE</scope>
    <source>
        <strain evidence="4">ARSEF 373</strain>
    </source>
</reference>
<evidence type="ECO:0000256" key="1">
    <source>
        <dbReference type="SAM" id="Coils"/>
    </source>
</evidence>
<feature type="domain" description="CKK" evidence="3">
    <location>
        <begin position="494"/>
        <end position="632"/>
    </location>
</feature>
<comment type="caution">
    <text evidence="4">The sequence shown here is derived from an EMBL/GenBank/DDBJ whole genome shotgun (WGS) entry which is preliminary data.</text>
</comment>
<gene>
    <name evidence="4" type="ORF">N0F65_010794</name>
</gene>
<organism evidence="4 5">
    <name type="scientific">Lagenidium giganteum</name>
    <dbReference type="NCBI Taxonomy" id="4803"/>
    <lineage>
        <taxon>Eukaryota</taxon>
        <taxon>Sar</taxon>
        <taxon>Stramenopiles</taxon>
        <taxon>Oomycota</taxon>
        <taxon>Peronosporomycetes</taxon>
        <taxon>Pythiales</taxon>
        <taxon>Pythiaceae</taxon>
    </lineage>
</organism>
<keyword evidence="1" id="KW-0175">Coiled coil</keyword>
<evidence type="ECO:0000256" key="2">
    <source>
        <dbReference type="SAM" id="MobiDB-lite"/>
    </source>
</evidence>
<evidence type="ECO:0000259" key="3">
    <source>
        <dbReference type="PROSITE" id="PS51508"/>
    </source>
</evidence>
<dbReference type="InterPro" id="IPR032940">
    <property type="entry name" value="CAMSAP"/>
</dbReference>
<dbReference type="InterPro" id="IPR038209">
    <property type="entry name" value="CKK_dom_sf"/>
</dbReference>
<dbReference type="GO" id="GO:0005516">
    <property type="term" value="F:calmodulin binding"/>
    <property type="evidence" value="ECO:0007669"/>
    <property type="project" value="InterPro"/>
</dbReference>
<dbReference type="Gene3D" id="3.10.20.360">
    <property type="entry name" value="CKK domain"/>
    <property type="match status" value="1"/>
</dbReference>
<dbReference type="PROSITE" id="PS51508">
    <property type="entry name" value="CKK"/>
    <property type="match status" value="1"/>
</dbReference>
<evidence type="ECO:0000313" key="5">
    <source>
        <dbReference type="Proteomes" id="UP001146120"/>
    </source>
</evidence>
<dbReference type="AlphaFoldDB" id="A0AAV2YJ82"/>
<proteinExistence type="predicted"/>
<feature type="coiled-coil region" evidence="1">
    <location>
        <begin position="82"/>
        <end position="109"/>
    </location>
</feature>
<dbReference type="PANTHER" id="PTHR21595:SF0">
    <property type="entry name" value="PATRONIN"/>
    <property type="match status" value="1"/>
</dbReference>
<accession>A0AAV2YJ82</accession>
<dbReference type="PANTHER" id="PTHR21595">
    <property type="entry name" value="PATRONIN"/>
    <property type="match status" value="1"/>
</dbReference>
<feature type="region of interest" description="Disordered" evidence="2">
    <location>
        <begin position="302"/>
        <end position="348"/>
    </location>
</feature>
<keyword evidence="5" id="KW-1185">Reference proteome</keyword>
<feature type="region of interest" description="Disordered" evidence="2">
    <location>
        <begin position="427"/>
        <end position="485"/>
    </location>
</feature>
<dbReference type="SMART" id="SM01051">
    <property type="entry name" value="CAMSAP_CKK"/>
    <property type="match status" value="1"/>
</dbReference>
<dbReference type="Pfam" id="PF08683">
    <property type="entry name" value="CAMSAP_CKK"/>
    <property type="match status" value="1"/>
</dbReference>
<name>A0AAV2YJ82_9STRA</name>
<protein>
    <recommendedName>
        <fullName evidence="3">CKK domain-containing protein</fullName>
    </recommendedName>
</protein>
<dbReference type="GO" id="GO:0008017">
    <property type="term" value="F:microtubule binding"/>
    <property type="evidence" value="ECO:0007669"/>
    <property type="project" value="InterPro"/>
</dbReference>